<dbReference type="EC" id="1.10.3.2" evidence="1"/>
<gene>
    <name evidence="1" type="ORF">IHE45_12G094300</name>
</gene>
<organism evidence="1 2">
    <name type="scientific">Dioscorea alata</name>
    <name type="common">Purple yam</name>
    <dbReference type="NCBI Taxonomy" id="55571"/>
    <lineage>
        <taxon>Eukaryota</taxon>
        <taxon>Viridiplantae</taxon>
        <taxon>Streptophyta</taxon>
        <taxon>Embryophyta</taxon>
        <taxon>Tracheophyta</taxon>
        <taxon>Spermatophyta</taxon>
        <taxon>Magnoliopsida</taxon>
        <taxon>Liliopsida</taxon>
        <taxon>Dioscoreales</taxon>
        <taxon>Dioscoreaceae</taxon>
        <taxon>Dioscorea</taxon>
    </lineage>
</organism>
<keyword evidence="2" id="KW-1185">Reference proteome</keyword>
<comment type="caution">
    <text evidence="1">The sequence shown here is derived from an EMBL/GenBank/DDBJ whole genome shotgun (WGS) entry which is preliminary data.</text>
</comment>
<proteinExistence type="predicted"/>
<evidence type="ECO:0000313" key="2">
    <source>
        <dbReference type="Proteomes" id="UP000827976"/>
    </source>
</evidence>
<dbReference type="Proteomes" id="UP000827976">
    <property type="component" value="Chromosome 12"/>
</dbReference>
<keyword evidence="1" id="KW-0560">Oxidoreductase</keyword>
<reference evidence="2" key="1">
    <citation type="journal article" date="2022" name="Nat. Commun.">
        <title>Chromosome evolution and the genetic basis of agronomically important traits in greater yam.</title>
        <authorList>
            <person name="Bredeson J.V."/>
            <person name="Lyons J.B."/>
            <person name="Oniyinde I.O."/>
            <person name="Okereke N.R."/>
            <person name="Kolade O."/>
            <person name="Nnabue I."/>
            <person name="Nwadili C.O."/>
            <person name="Hribova E."/>
            <person name="Parker M."/>
            <person name="Nwogha J."/>
            <person name="Shu S."/>
            <person name="Carlson J."/>
            <person name="Kariba R."/>
            <person name="Muthemba S."/>
            <person name="Knop K."/>
            <person name="Barton G.J."/>
            <person name="Sherwood A.V."/>
            <person name="Lopez-Montes A."/>
            <person name="Asiedu R."/>
            <person name="Jamnadass R."/>
            <person name="Muchugi A."/>
            <person name="Goodstein D."/>
            <person name="Egesi C.N."/>
            <person name="Featherston J."/>
            <person name="Asfaw A."/>
            <person name="Simpson G.G."/>
            <person name="Dolezel J."/>
            <person name="Hendre P.S."/>
            <person name="Van Deynze A."/>
            <person name="Kumar P.L."/>
            <person name="Obidiegwu J.E."/>
            <person name="Bhattacharjee R."/>
            <person name="Rokhsar D.S."/>
        </authorList>
    </citation>
    <scope>NUCLEOTIDE SEQUENCE [LARGE SCALE GENOMIC DNA]</scope>
    <source>
        <strain evidence="2">cv. TDa95/00328</strain>
    </source>
</reference>
<name>A0ACB7V3R0_DIOAL</name>
<evidence type="ECO:0000313" key="1">
    <source>
        <dbReference type="EMBL" id="KAH7667991.1"/>
    </source>
</evidence>
<dbReference type="EMBL" id="CM037022">
    <property type="protein sequence ID" value="KAH7667991.1"/>
    <property type="molecule type" value="Genomic_DNA"/>
</dbReference>
<protein>
    <submittedName>
        <fullName evidence="1">Laccase protein</fullName>
        <ecNumber evidence="1">1.10.3.2</ecNumber>
    </submittedName>
</protein>
<accession>A0ACB7V3R0</accession>
<sequence length="357" mass="38943">MLRIINAALNNQLFFKIAGHNFTVVAVDASYTMPYPTDVLVLAPGQTVDALMVADAPPGRYYMAARAYISAAGPPNTPFDNTTTTGILQYKYANYVPVPPSTNTSTSVVMPFMPAFNDTPTAHNFYSSLTGLIKPGMPLVPLHVDEKMFVTSGFGVMPCQPDQTKCSTFQVRGTMNNISFQFPTRMSLLEAHFNGVQGIYTGDFPDKPPLVFDYTNNSLSTTLPLIMTTTGTKLKRLKYNSAVEVVLQNTALIAAESHPLHIHGFNFFVLAQGFGNYNEEAAQKMFNLVNPQVRNTIAVPPAGWAVIRFTANNPGVWLVHCHLDAHLPIGLAMALEVENGPTPYSKLPPPPPDFPAC</sequence>